<evidence type="ECO:0000256" key="1">
    <source>
        <dbReference type="SAM" id="MobiDB-lite"/>
    </source>
</evidence>
<sequence>MNGAPLPERHDSHPDTRGGDPTSLADAPWQRFVVLGDSGARSRGSSRKCSGSGPWADQVAEALRSPRPDLAYLNLSRADHSAAQVRAKQLAKALAFRGDLAAVVAGGREALREPFDVDATEAELHRIVGALRDSGADVITLGLYGPSLSAPVAAERGSGPQQRLRLLAERTRALALRHGAFHVDMVRERDGRRTDVGDAAVAAAVIRRLVAHLDVTQAA</sequence>
<dbReference type="EMBL" id="BLWC01000001">
    <property type="protein sequence ID" value="GFM96096.1"/>
    <property type="molecule type" value="Genomic_DNA"/>
</dbReference>
<dbReference type="EMBL" id="JACCCF010000001">
    <property type="protein sequence ID" value="NYE39843.1"/>
    <property type="molecule type" value="Genomic_DNA"/>
</dbReference>
<evidence type="ECO:0000259" key="2">
    <source>
        <dbReference type="Pfam" id="PF13472"/>
    </source>
</evidence>
<name>A0A7J0C2Z9_9ACTN</name>
<dbReference type="InterPro" id="IPR036514">
    <property type="entry name" value="SGNH_hydro_sf"/>
</dbReference>
<feature type="region of interest" description="Disordered" evidence="1">
    <location>
        <begin position="1"/>
        <end position="28"/>
    </location>
</feature>
<feature type="compositionally biased region" description="Basic and acidic residues" evidence="1">
    <location>
        <begin position="7"/>
        <end position="18"/>
    </location>
</feature>
<gene>
    <name evidence="4" type="ORF">HEB29_000854</name>
    <name evidence="3" type="ORF">Sfulv_09070</name>
</gene>
<evidence type="ECO:0000313" key="6">
    <source>
        <dbReference type="Proteomes" id="UP000530403"/>
    </source>
</evidence>
<organism evidence="3 5">
    <name type="scientific">Streptomyces fulvorobeus</name>
    <dbReference type="NCBI Taxonomy" id="284028"/>
    <lineage>
        <taxon>Bacteria</taxon>
        <taxon>Bacillati</taxon>
        <taxon>Actinomycetota</taxon>
        <taxon>Actinomycetes</taxon>
        <taxon>Kitasatosporales</taxon>
        <taxon>Streptomycetaceae</taxon>
        <taxon>Streptomyces</taxon>
    </lineage>
</organism>
<dbReference type="Pfam" id="PF13472">
    <property type="entry name" value="Lipase_GDSL_2"/>
    <property type="match status" value="1"/>
</dbReference>
<dbReference type="Gene3D" id="3.40.50.1110">
    <property type="entry name" value="SGNH hydrolase"/>
    <property type="match status" value="1"/>
</dbReference>
<proteinExistence type="predicted"/>
<protein>
    <recommendedName>
        <fullName evidence="2">SGNH hydrolase-type esterase domain-containing protein</fullName>
    </recommendedName>
</protein>
<dbReference type="AlphaFoldDB" id="A0A7J0C2Z9"/>
<feature type="domain" description="SGNH hydrolase-type esterase" evidence="2">
    <location>
        <begin position="34"/>
        <end position="194"/>
    </location>
</feature>
<evidence type="ECO:0000313" key="5">
    <source>
        <dbReference type="Proteomes" id="UP000498980"/>
    </source>
</evidence>
<reference evidence="3 5" key="1">
    <citation type="submission" date="2020-05" db="EMBL/GenBank/DDBJ databases">
        <title>Whole genome shotgun sequence of Streptomyces fulvorobeus NBRC 15897.</title>
        <authorList>
            <person name="Komaki H."/>
            <person name="Tamura T."/>
        </authorList>
    </citation>
    <scope>NUCLEOTIDE SEQUENCE [LARGE SCALE GENOMIC DNA]</scope>
    <source>
        <strain evidence="3 5">NBRC 15897</strain>
    </source>
</reference>
<dbReference type="Proteomes" id="UP000530403">
    <property type="component" value="Unassembled WGS sequence"/>
</dbReference>
<evidence type="ECO:0000313" key="4">
    <source>
        <dbReference type="EMBL" id="NYE39843.1"/>
    </source>
</evidence>
<dbReference type="RefSeq" id="WP_173311562.1">
    <property type="nucleotide sequence ID" value="NZ_BAAAUE010000006.1"/>
</dbReference>
<dbReference type="SUPFAM" id="SSF52266">
    <property type="entry name" value="SGNH hydrolase"/>
    <property type="match status" value="1"/>
</dbReference>
<comment type="caution">
    <text evidence="3">The sequence shown here is derived from an EMBL/GenBank/DDBJ whole genome shotgun (WGS) entry which is preliminary data.</text>
</comment>
<keyword evidence="5" id="KW-1185">Reference proteome</keyword>
<evidence type="ECO:0000313" key="3">
    <source>
        <dbReference type="EMBL" id="GFM96096.1"/>
    </source>
</evidence>
<dbReference type="InterPro" id="IPR013830">
    <property type="entry name" value="SGNH_hydro"/>
</dbReference>
<reference evidence="4 6" key="2">
    <citation type="submission" date="2020-07" db="EMBL/GenBank/DDBJ databases">
        <title>Sequencing the genomes of 1000 actinobacteria strains.</title>
        <authorList>
            <person name="Klenk H.-P."/>
        </authorList>
    </citation>
    <scope>NUCLEOTIDE SEQUENCE [LARGE SCALE GENOMIC DNA]</scope>
    <source>
        <strain evidence="4 6">DSM 41455</strain>
    </source>
</reference>
<dbReference type="Proteomes" id="UP000498980">
    <property type="component" value="Unassembled WGS sequence"/>
</dbReference>
<accession>A0A7J0C2Z9</accession>